<keyword evidence="2" id="KW-1185">Reference proteome</keyword>
<comment type="caution">
    <text evidence="1">The sequence shown here is derived from an EMBL/GenBank/DDBJ whole genome shotgun (WGS) entry which is preliminary data.</text>
</comment>
<dbReference type="EMBL" id="CAJNJA010019201">
    <property type="protein sequence ID" value="CAE7441062.1"/>
    <property type="molecule type" value="Genomic_DNA"/>
</dbReference>
<name>A0A812RIB2_9DINO</name>
<proteinExistence type="predicted"/>
<evidence type="ECO:0000313" key="1">
    <source>
        <dbReference type="EMBL" id="CAE7441062.1"/>
    </source>
</evidence>
<reference evidence="1" key="1">
    <citation type="submission" date="2021-02" db="EMBL/GenBank/DDBJ databases">
        <authorList>
            <person name="Dougan E. K."/>
            <person name="Rhodes N."/>
            <person name="Thang M."/>
            <person name="Chan C."/>
        </authorList>
    </citation>
    <scope>NUCLEOTIDE SEQUENCE</scope>
</reference>
<protein>
    <submittedName>
        <fullName evidence="1">Uncharacterized protein</fullName>
    </submittedName>
</protein>
<sequence length="243" mass="26790">MDILSSSGFANAMFQICNLKPGSGCLSAPVCSSWVFMSRGSTCRTKARPLGRCDSEGVQNGNIMTARVLILMLLASAKGIFWLLEQPASSIMEHHPCFQEVLGMVHLVKKTIYMQNYGGASPKPTILYSSHRAVDDLVHFQSSGQSSQQERPQTYVRYQGANGNVSTRGGRDLKATQAYPDGFGVALAKTRTVHSRAVREQAQKFLKKARKRSTREPANTCTETNKRWLEMANLQPVIDFLAG</sequence>
<organism evidence="1 2">
    <name type="scientific">Symbiodinium necroappetens</name>
    <dbReference type="NCBI Taxonomy" id="1628268"/>
    <lineage>
        <taxon>Eukaryota</taxon>
        <taxon>Sar</taxon>
        <taxon>Alveolata</taxon>
        <taxon>Dinophyceae</taxon>
        <taxon>Suessiales</taxon>
        <taxon>Symbiodiniaceae</taxon>
        <taxon>Symbiodinium</taxon>
    </lineage>
</organism>
<dbReference type="AlphaFoldDB" id="A0A812RIB2"/>
<evidence type="ECO:0000313" key="2">
    <source>
        <dbReference type="Proteomes" id="UP000601435"/>
    </source>
</evidence>
<gene>
    <name evidence="1" type="ORF">SNEC2469_LOCUS12127</name>
</gene>
<accession>A0A812RIB2</accession>
<dbReference type="Proteomes" id="UP000601435">
    <property type="component" value="Unassembled WGS sequence"/>
</dbReference>
<dbReference type="OrthoDB" id="406512at2759"/>